<evidence type="ECO:0000256" key="3">
    <source>
        <dbReference type="ARBA" id="ARBA00022618"/>
    </source>
</evidence>
<keyword evidence="4 8" id="KW-0812">Transmembrane</keyword>
<comment type="similarity">
    <text evidence="8">Belongs to the FtsQ/DivIB family. FtsQ subfamily.</text>
</comment>
<dbReference type="GO" id="GO:0051301">
    <property type="term" value="P:cell division"/>
    <property type="evidence" value="ECO:0007669"/>
    <property type="project" value="UniProtKB-KW"/>
</dbReference>
<dbReference type="InterPro" id="IPR005548">
    <property type="entry name" value="Cell_div_FtsQ/DivIB_C"/>
</dbReference>
<organism evidence="11 12">
    <name type="scientific">Streptomyces albiaxialis</name>
    <dbReference type="NCBI Taxonomy" id="329523"/>
    <lineage>
        <taxon>Bacteria</taxon>
        <taxon>Bacillati</taxon>
        <taxon>Actinomycetota</taxon>
        <taxon>Actinomycetes</taxon>
        <taxon>Kitasatosporales</taxon>
        <taxon>Streptomycetaceae</taxon>
        <taxon>Streptomyces</taxon>
    </lineage>
</organism>
<keyword evidence="2 8" id="KW-1003">Cell membrane</keyword>
<evidence type="ECO:0000313" key="11">
    <source>
        <dbReference type="EMBL" id="GAA2078250.1"/>
    </source>
</evidence>
<evidence type="ECO:0000256" key="5">
    <source>
        <dbReference type="ARBA" id="ARBA00022989"/>
    </source>
</evidence>
<evidence type="ECO:0000256" key="1">
    <source>
        <dbReference type="ARBA" id="ARBA00004370"/>
    </source>
</evidence>
<reference evidence="12" key="1">
    <citation type="journal article" date="2019" name="Int. J. Syst. Evol. Microbiol.">
        <title>The Global Catalogue of Microorganisms (GCM) 10K type strain sequencing project: providing services to taxonomists for standard genome sequencing and annotation.</title>
        <authorList>
            <consortium name="The Broad Institute Genomics Platform"/>
            <consortium name="The Broad Institute Genome Sequencing Center for Infectious Disease"/>
            <person name="Wu L."/>
            <person name="Ma J."/>
        </authorList>
    </citation>
    <scope>NUCLEOTIDE SEQUENCE [LARGE SCALE GENOMIC DNA]</scope>
    <source>
        <strain evidence="12">JCM 15478</strain>
    </source>
</reference>
<dbReference type="InterPro" id="IPR013685">
    <property type="entry name" value="POTRA_FtsQ_type"/>
</dbReference>
<dbReference type="PANTHER" id="PTHR37820">
    <property type="entry name" value="CELL DIVISION PROTEIN DIVIB"/>
    <property type="match status" value="1"/>
</dbReference>
<protein>
    <recommendedName>
        <fullName evidence="8">Cell division protein FtsQ</fullName>
    </recommendedName>
</protein>
<dbReference type="Pfam" id="PF08478">
    <property type="entry name" value="POTRA_1"/>
    <property type="match status" value="1"/>
</dbReference>
<keyword evidence="5 8" id="KW-1133">Transmembrane helix</keyword>
<evidence type="ECO:0000259" key="10">
    <source>
        <dbReference type="PROSITE" id="PS51779"/>
    </source>
</evidence>
<accession>A0ABP5HLT0</accession>
<dbReference type="Pfam" id="PF03799">
    <property type="entry name" value="FtsQ_DivIB_C"/>
    <property type="match status" value="1"/>
</dbReference>
<evidence type="ECO:0000256" key="9">
    <source>
        <dbReference type="SAM" id="MobiDB-lite"/>
    </source>
</evidence>
<dbReference type="HAMAP" id="MF_00911">
    <property type="entry name" value="FtsQ_subfam"/>
    <property type="match status" value="1"/>
</dbReference>
<comment type="caution">
    <text evidence="11">The sequence shown here is derived from an EMBL/GenBank/DDBJ whole genome shotgun (WGS) entry which is preliminary data.</text>
</comment>
<keyword evidence="6 8" id="KW-0472">Membrane</keyword>
<comment type="function">
    <text evidence="8">Essential cell division protein.</text>
</comment>
<dbReference type="Proteomes" id="UP001500016">
    <property type="component" value="Unassembled WGS sequence"/>
</dbReference>
<comment type="subcellular location">
    <subcellularLocation>
        <location evidence="8">Cell membrane</location>
        <topology evidence="8">Single-pass type II membrane protein</topology>
    </subcellularLocation>
    <subcellularLocation>
        <location evidence="1">Membrane</location>
    </subcellularLocation>
    <text evidence="8">Localizes to the division septum.</text>
</comment>
<evidence type="ECO:0000313" key="12">
    <source>
        <dbReference type="Proteomes" id="UP001500016"/>
    </source>
</evidence>
<evidence type="ECO:0000256" key="6">
    <source>
        <dbReference type="ARBA" id="ARBA00023136"/>
    </source>
</evidence>
<proteinExistence type="inferred from homology"/>
<evidence type="ECO:0000256" key="2">
    <source>
        <dbReference type="ARBA" id="ARBA00022475"/>
    </source>
</evidence>
<keyword evidence="3 8" id="KW-0132">Cell division</keyword>
<dbReference type="EMBL" id="BAAAPE010000008">
    <property type="protein sequence ID" value="GAA2078250.1"/>
    <property type="molecule type" value="Genomic_DNA"/>
</dbReference>
<sequence>MRVAGPTGPTKTADRRPRGSVRARPVPDSGSGGGRPARSRLRPRMPGRRALLLTLVLVVLLGGFAVYALYFSPWLRVGHVSVTGNHKLGKAEITRAAAVPEGDPLATVDRTAIAHRITGELPRVARAEVVRSWPDGIGLEVTERRPELLMKSAGKYVEVDAEGVRFATVGRPPKGVPLLELEAERSASLRHFGAARLRREAVRAAAALPESLHRSTRTVRVSSYDSITLELSGDRTVLWGSAERGKAKAKSLTALMKAAKDASHFDVSVPSAPAASGS</sequence>
<feature type="transmembrane region" description="Helical" evidence="8">
    <location>
        <begin position="50"/>
        <end position="70"/>
    </location>
</feature>
<evidence type="ECO:0000256" key="7">
    <source>
        <dbReference type="ARBA" id="ARBA00023306"/>
    </source>
</evidence>
<keyword evidence="12" id="KW-1185">Reference proteome</keyword>
<dbReference type="PROSITE" id="PS51779">
    <property type="entry name" value="POTRA"/>
    <property type="match status" value="1"/>
</dbReference>
<gene>
    <name evidence="8 11" type="primary">ftsQ</name>
    <name evidence="11" type="ORF">GCM10009801_35040</name>
</gene>
<evidence type="ECO:0000256" key="8">
    <source>
        <dbReference type="HAMAP-Rule" id="MF_00911"/>
    </source>
</evidence>
<dbReference type="InterPro" id="IPR034746">
    <property type="entry name" value="POTRA"/>
</dbReference>
<evidence type="ECO:0000256" key="4">
    <source>
        <dbReference type="ARBA" id="ARBA00022692"/>
    </source>
</evidence>
<dbReference type="Gene3D" id="3.10.20.310">
    <property type="entry name" value="membrane protein fhac"/>
    <property type="match status" value="1"/>
</dbReference>
<keyword evidence="7 8" id="KW-0131">Cell cycle</keyword>
<feature type="domain" description="POTRA" evidence="10">
    <location>
        <begin position="75"/>
        <end position="144"/>
    </location>
</feature>
<feature type="region of interest" description="Disordered" evidence="9">
    <location>
        <begin position="1"/>
        <end position="42"/>
    </location>
</feature>
<name>A0ABP5HLT0_9ACTN</name>
<dbReference type="PANTHER" id="PTHR37820:SF1">
    <property type="entry name" value="CELL DIVISION PROTEIN FTSQ"/>
    <property type="match status" value="1"/>
</dbReference>
<dbReference type="InterPro" id="IPR026579">
    <property type="entry name" value="FtsQ"/>
</dbReference>
<dbReference type="InterPro" id="IPR050487">
    <property type="entry name" value="FtsQ_DivIB"/>
</dbReference>